<dbReference type="EMBL" id="KQ235175">
    <property type="protein sequence ID" value="KNA02606.1"/>
    <property type="molecule type" value="Genomic_DNA"/>
</dbReference>
<dbReference type="InterPro" id="IPR008780">
    <property type="entry name" value="Plasmodium_Vir"/>
</dbReference>
<reference evidence="1 2" key="1">
    <citation type="submission" date="2011-09" db="EMBL/GenBank/DDBJ databases">
        <title>The Genome Sequence of Plasmodium vivax North Korean.</title>
        <authorList>
            <consortium name="The Broad Institute Genome Sequencing Platform"/>
            <consortium name="The Broad Institute Genome Sequencing Center for Infectious Disease"/>
            <person name="Neafsey D."/>
            <person name="Carlton J."/>
            <person name="Barnwell J."/>
            <person name="Collins W."/>
            <person name="Escalante A."/>
            <person name="Mullikin J."/>
            <person name="Saul A."/>
            <person name="Guigo R."/>
            <person name="Camara F."/>
            <person name="Young S.K."/>
            <person name="Zeng Q."/>
            <person name="Gargeya S."/>
            <person name="Fitzgerald M."/>
            <person name="Haas B."/>
            <person name="Abouelleil A."/>
            <person name="Alvarado L."/>
            <person name="Arachchi H.M."/>
            <person name="Berlin A."/>
            <person name="Brown A."/>
            <person name="Chapman S.B."/>
            <person name="Chen Z."/>
            <person name="Dunbar C."/>
            <person name="Freedman E."/>
            <person name="Gearin G."/>
            <person name="Gellesch M."/>
            <person name="Goldberg J."/>
            <person name="Griggs A."/>
            <person name="Gujja S."/>
            <person name="Heiman D."/>
            <person name="Howarth C."/>
            <person name="Larson L."/>
            <person name="Lui A."/>
            <person name="MacDonald P.J.P."/>
            <person name="Montmayeur A."/>
            <person name="Murphy C."/>
            <person name="Neiman D."/>
            <person name="Pearson M."/>
            <person name="Priest M."/>
            <person name="Roberts A."/>
            <person name="Saif S."/>
            <person name="Shea T."/>
            <person name="Shenoy N."/>
            <person name="Sisk P."/>
            <person name="Stolte C."/>
            <person name="Sykes S."/>
            <person name="Wortman J."/>
            <person name="Nusbaum C."/>
            <person name="Birren B."/>
        </authorList>
    </citation>
    <scope>NUCLEOTIDE SEQUENCE [LARGE SCALE GENOMIC DNA]</scope>
    <source>
        <strain evidence="1 2">North Korean</strain>
    </source>
</reference>
<feature type="non-terminal residue" evidence="1">
    <location>
        <position position="1"/>
    </location>
</feature>
<dbReference type="Proteomes" id="UP000053239">
    <property type="component" value="Unassembled WGS sequence"/>
</dbReference>
<proteinExistence type="predicted"/>
<protein>
    <recommendedName>
        <fullName evidence="3">Variable surface protein Vir21</fullName>
    </recommendedName>
</protein>
<dbReference type="OrthoDB" id="388482at2759"/>
<dbReference type="AlphaFoldDB" id="A0A0J9U2Z6"/>
<gene>
    <name evidence="1" type="ORF">PVNG_05150</name>
</gene>
<feature type="non-terminal residue" evidence="1">
    <location>
        <position position="242"/>
    </location>
</feature>
<organism evidence="1 2">
    <name type="scientific">Plasmodium vivax North Korean</name>
    <dbReference type="NCBI Taxonomy" id="1035514"/>
    <lineage>
        <taxon>Eukaryota</taxon>
        <taxon>Sar</taxon>
        <taxon>Alveolata</taxon>
        <taxon>Apicomplexa</taxon>
        <taxon>Aconoidasida</taxon>
        <taxon>Haemosporida</taxon>
        <taxon>Plasmodiidae</taxon>
        <taxon>Plasmodium</taxon>
        <taxon>Plasmodium (Plasmodium)</taxon>
    </lineage>
</organism>
<evidence type="ECO:0000313" key="2">
    <source>
        <dbReference type="Proteomes" id="UP000053239"/>
    </source>
</evidence>
<sequence length="242" mass="29079">NPSFKNSELYEFYNKFNEDCNTNVDDLYSTIQISPEVIGLSTKNFCNKFFCKLKQLLKRERDYFTKKDESHNINNRCTFLKFWFYDQVIKEKLTENDVKSIIHHWKRQKDVFLSEYECPCEFYEMKENEIKDIKKLYDYFVFYDVYKKFSIINNKIYNSSYCKYLKNAIDVYNSKVANCKEIENSVCKEFNNYIKHSINADYLLPFNGGCKNEKLSKSRYRSSEPLVTVDSSLLSLLEEVHF</sequence>
<dbReference type="Pfam" id="PF05795">
    <property type="entry name" value="Plasmodium_Vir"/>
    <property type="match status" value="1"/>
</dbReference>
<evidence type="ECO:0000313" key="1">
    <source>
        <dbReference type="EMBL" id="KNA02606.1"/>
    </source>
</evidence>
<accession>A0A0J9U2Z6</accession>
<name>A0A0J9U2Z6_PLAVI</name>
<evidence type="ECO:0008006" key="3">
    <source>
        <dbReference type="Google" id="ProtNLM"/>
    </source>
</evidence>